<dbReference type="AlphaFoldDB" id="A0A1B6EEX1"/>
<reference evidence="1" key="1">
    <citation type="submission" date="2015-12" db="EMBL/GenBank/DDBJ databases">
        <title>De novo transcriptome assembly of four potential Pierce s Disease insect vectors from Arizona vineyards.</title>
        <authorList>
            <person name="Tassone E.E."/>
        </authorList>
    </citation>
    <scope>NUCLEOTIDE SEQUENCE</scope>
</reference>
<dbReference type="Gene3D" id="1.25.10.10">
    <property type="entry name" value="Leucine-rich Repeat Variant"/>
    <property type="match status" value="1"/>
</dbReference>
<dbReference type="PANTHER" id="PTHR31691">
    <property type="entry name" value="ROTATIN"/>
    <property type="match status" value="1"/>
</dbReference>
<dbReference type="InterPro" id="IPR016024">
    <property type="entry name" value="ARM-type_fold"/>
</dbReference>
<evidence type="ECO:0000313" key="1">
    <source>
        <dbReference type="EMBL" id="JAS36404.1"/>
    </source>
</evidence>
<dbReference type="EMBL" id="GEDC01000894">
    <property type="protein sequence ID" value="JAS36404.1"/>
    <property type="molecule type" value="Transcribed_RNA"/>
</dbReference>
<dbReference type="SUPFAM" id="SSF48371">
    <property type="entry name" value="ARM repeat"/>
    <property type="match status" value="2"/>
</dbReference>
<feature type="non-terminal residue" evidence="1">
    <location>
        <position position="1"/>
    </location>
</feature>
<dbReference type="GO" id="GO:0005814">
    <property type="term" value="C:centriole"/>
    <property type="evidence" value="ECO:0007669"/>
    <property type="project" value="TreeGrafter"/>
</dbReference>
<dbReference type="GO" id="GO:0010457">
    <property type="term" value="P:centriole-centriole cohesion"/>
    <property type="evidence" value="ECO:0007669"/>
    <property type="project" value="TreeGrafter"/>
</dbReference>
<dbReference type="InterPro" id="IPR011989">
    <property type="entry name" value="ARM-like"/>
</dbReference>
<proteinExistence type="predicted"/>
<dbReference type="PANTHER" id="PTHR31691:SF1">
    <property type="entry name" value="ROTATIN"/>
    <property type="match status" value="1"/>
</dbReference>
<organism evidence="1">
    <name type="scientific">Clastoptera arizonana</name>
    <name type="common">Arizona spittle bug</name>
    <dbReference type="NCBI Taxonomy" id="38151"/>
    <lineage>
        <taxon>Eukaryota</taxon>
        <taxon>Metazoa</taxon>
        <taxon>Ecdysozoa</taxon>
        <taxon>Arthropoda</taxon>
        <taxon>Hexapoda</taxon>
        <taxon>Insecta</taxon>
        <taxon>Pterygota</taxon>
        <taxon>Neoptera</taxon>
        <taxon>Paraneoptera</taxon>
        <taxon>Hemiptera</taxon>
        <taxon>Auchenorrhyncha</taxon>
        <taxon>Cercopoidea</taxon>
        <taxon>Clastopteridae</taxon>
        <taxon>Clastoptera</taxon>
    </lineage>
</organism>
<dbReference type="GO" id="GO:0032053">
    <property type="term" value="P:ciliary basal body organization"/>
    <property type="evidence" value="ECO:0007669"/>
    <property type="project" value="TreeGrafter"/>
</dbReference>
<gene>
    <name evidence="1" type="ORF">g.6846</name>
</gene>
<accession>A0A1B6EEX1</accession>
<dbReference type="GO" id="GO:0036064">
    <property type="term" value="C:ciliary basal body"/>
    <property type="evidence" value="ECO:0007669"/>
    <property type="project" value="InterPro"/>
</dbReference>
<protein>
    <submittedName>
        <fullName evidence="1">Uncharacterized protein</fullName>
    </submittedName>
</protein>
<name>A0A1B6EEX1_9HEMI</name>
<sequence length="727" mass="80507">CLQVQLQNYSVNCSVLWELISAFHCDVPDSCMGLCITKTCLISLNMLLASAIHNQAWEIHWVKEDNLKWMPYLLSSRDIIVRACTLQLLAGMCTSRTAAAAVLRSFETIWDQALRFTVDHTEASIVREHAAILCANIASFTKGQVCVTSGMEVGLCREFAVAVTQLSLEDKVDLNSVYPFTNCSSKTESEDIEFNLLPTTPSFITSGCSLVNNLLLLNKEIILSSIQEDGLEGALFRCLKECTSVTSATCVKMYTIVCSLLCDCVVSNPSAAVQIVPALNRLLNLGYFELEEHCEEIKQLWSEAFKLFSTIIFHTKSNLTLPADTVSTLCESIIQSADDSLQLNALAAVPGLAGALDEDSASILCVTLLEQWQVLSGLKRSALVKALTSIMSLGKPTTDIAMQNGLLQKIVQQLTKIQVGLTIKIGSIQQLKKNNPLLQDLSLHLGLTCNFLAGNSDAKVAAAELGLADVIHKLWAWCLIDNQLMLKVLHTLITFTADCPQSAQTLVLTSTMSGIGQRKTPSSRSFIHTLIGMLTKEQHPLEIQKCLLILLTQSCQAQECRVIIAKSNLFQFIVEILQDKKQIKSEKNEMMWFQFLYTFTYFNEGQMVIPRIGLLEPLMECAENGNPKSRDICVGILRNVSFNHSNRSHLLTCEHFLTLLGEILLSGTDEQKYNVSLILFTLASNCHKAKILLRSRGFCSRLQLAEATQSNDTFKSVRNLLEPLEDS</sequence>
<dbReference type="GO" id="GO:0005813">
    <property type="term" value="C:centrosome"/>
    <property type="evidence" value="ECO:0007669"/>
    <property type="project" value="InterPro"/>
</dbReference>
<dbReference type="InterPro" id="IPR030791">
    <property type="entry name" value="Rotatin"/>
</dbReference>
<dbReference type="GO" id="GO:0007099">
    <property type="term" value="P:centriole replication"/>
    <property type="evidence" value="ECO:0007669"/>
    <property type="project" value="TreeGrafter"/>
</dbReference>